<name>A0A258CPM2_CAUVI</name>
<sequence>MIGLKRFIAMLCMAITCLSSVQITASGAEDLEHALEIAHSAETVADVVHYCSTSVQACERQPHSGDANTAPHHHHGDPTSNFVLTAAPALSVAFASHDAVWSTESPRGRGLGQPTPERPPKA</sequence>
<dbReference type="Proteomes" id="UP000215616">
    <property type="component" value="Unassembled WGS sequence"/>
</dbReference>
<comment type="caution">
    <text evidence="3">The sequence shown here is derived from an EMBL/GenBank/DDBJ whole genome shotgun (WGS) entry which is preliminary data.</text>
</comment>
<organism evidence="3 4">
    <name type="scientific">Caulobacter vibrioides</name>
    <name type="common">Caulobacter crescentus</name>
    <dbReference type="NCBI Taxonomy" id="155892"/>
    <lineage>
        <taxon>Bacteria</taxon>
        <taxon>Pseudomonadati</taxon>
        <taxon>Pseudomonadota</taxon>
        <taxon>Alphaproteobacteria</taxon>
        <taxon>Caulobacterales</taxon>
        <taxon>Caulobacteraceae</taxon>
        <taxon>Caulobacter</taxon>
    </lineage>
</organism>
<feature type="signal peptide" evidence="2">
    <location>
        <begin position="1"/>
        <end position="28"/>
    </location>
</feature>
<reference evidence="3 4" key="1">
    <citation type="submission" date="2017-03" db="EMBL/GenBank/DDBJ databases">
        <title>Lifting the veil on microbial sulfur biogeochemistry in mining wastewaters.</title>
        <authorList>
            <person name="Kantor R.S."/>
            <person name="Colenbrander Nelson T."/>
            <person name="Marshall S."/>
            <person name="Bennett D."/>
            <person name="Apte S."/>
            <person name="Camacho D."/>
            <person name="Thomas B.C."/>
            <person name="Warren L.A."/>
            <person name="Banfield J.F."/>
        </authorList>
    </citation>
    <scope>NUCLEOTIDE SEQUENCE [LARGE SCALE GENOMIC DNA]</scope>
    <source>
        <strain evidence="3">32-67-7</strain>
    </source>
</reference>
<gene>
    <name evidence="3" type="ORF">B7Z12_21645</name>
</gene>
<evidence type="ECO:0000313" key="3">
    <source>
        <dbReference type="EMBL" id="OYW97437.1"/>
    </source>
</evidence>
<protein>
    <submittedName>
        <fullName evidence="3">Uncharacterized protein</fullName>
    </submittedName>
</protein>
<keyword evidence="2" id="KW-0732">Signal</keyword>
<evidence type="ECO:0000256" key="2">
    <source>
        <dbReference type="SAM" id="SignalP"/>
    </source>
</evidence>
<evidence type="ECO:0000256" key="1">
    <source>
        <dbReference type="SAM" id="MobiDB-lite"/>
    </source>
</evidence>
<accession>A0A258CPM2</accession>
<dbReference type="EMBL" id="NCDQ01000658">
    <property type="protein sequence ID" value="OYW97437.1"/>
    <property type="molecule type" value="Genomic_DNA"/>
</dbReference>
<feature type="chain" id="PRO_5012288108" evidence="2">
    <location>
        <begin position="29"/>
        <end position="122"/>
    </location>
</feature>
<evidence type="ECO:0000313" key="4">
    <source>
        <dbReference type="Proteomes" id="UP000215616"/>
    </source>
</evidence>
<proteinExistence type="predicted"/>
<feature type="region of interest" description="Disordered" evidence="1">
    <location>
        <begin position="59"/>
        <end position="81"/>
    </location>
</feature>
<dbReference type="AlphaFoldDB" id="A0A258CPM2"/>
<feature type="region of interest" description="Disordered" evidence="1">
    <location>
        <begin position="101"/>
        <end position="122"/>
    </location>
</feature>